<dbReference type="InterPro" id="IPR038969">
    <property type="entry name" value="FEN"/>
</dbReference>
<dbReference type="GO" id="GO:0017108">
    <property type="term" value="F:5'-flap endonuclease activity"/>
    <property type="evidence" value="ECO:0007669"/>
    <property type="project" value="InterPro"/>
</dbReference>
<dbReference type="PANTHER" id="PTHR42646">
    <property type="entry name" value="FLAP ENDONUCLEASE XNI"/>
    <property type="match status" value="1"/>
</dbReference>
<gene>
    <name evidence="2" type="ORF">CPLFYP93_02314</name>
</gene>
<feature type="domain" description="5'-3' exonuclease alpha-helical arch N-terminal" evidence="1">
    <location>
        <begin position="29"/>
        <end position="150"/>
    </location>
</feature>
<sequence>MPQIQLFDVFPYLHTAKHVVGFGNKSKSYFPVGGIDFFLRKLTAELGMTRNMALTFDSRGSAQSKTKIKGYKGNRTRQADIVAQAEYLYDKLSRCGVACYKGEGEADDYIFNICNQYVADASEYAPIIINSTDYDLCHNIDEKGAVRFYSVNSLANNVSIVNYESVLRCGKTDERVIFNTVSASKVFCGDSSDNIKTFTAEDDTKGITLYREFIRDVISQFLSKPGYVKRDPRLLQAFIETRITSESDKRKLKARIDTIYPKVIKRPNGFELSNNKNVDLQGIMDLCCVVGCGDGVRNLRKLGVYPRPDGQLQSMKDELYELGKNFNNGVYQADNNLNVKSLNIFSEAINVGDF</sequence>
<dbReference type="RefSeq" id="WP_156561684.1">
    <property type="nucleotide sequence ID" value="NZ_CACRTV010000057.1"/>
</dbReference>
<evidence type="ECO:0000259" key="1">
    <source>
        <dbReference type="Pfam" id="PF02739"/>
    </source>
</evidence>
<dbReference type="Pfam" id="PF02739">
    <property type="entry name" value="5_3_exonuc_N"/>
    <property type="match status" value="1"/>
</dbReference>
<dbReference type="InterPro" id="IPR029060">
    <property type="entry name" value="PIN-like_dom_sf"/>
</dbReference>
<dbReference type="GO" id="GO:0033567">
    <property type="term" value="P:DNA replication, Okazaki fragment processing"/>
    <property type="evidence" value="ECO:0007669"/>
    <property type="project" value="InterPro"/>
</dbReference>
<reference evidence="2" key="1">
    <citation type="submission" date="2019-11" db="EMBL/GenBank/DDBJ databases">
        <authorList>
            <person name="Feng L."/>
        </authorList>
    </citation>
    <scope>NUCLEOTIDE SEQUENCE</scope>
    <source>
        <strain evidence="2">CParaputrificumLFYP93</strain>
    </source>
</reference>
<proteinExistence type="predicted"/>
<dbReference type="EMBL" id="CACRTV010000057">
    <property type="protein sequence ID" value="VYU45014.1"/>
    <property type="molecule type" value="Genomic_DNA"/>
</dbReference>
<accession>A0A6N3EZ08</accession>
<organism evidence="2">
    <name type="scientific">Clostridium paraputrificum</name>
    <dbReference type="NCBI Taxonomy" id="29363"/>
    <lineage>
        <taxon>Bacteria</taxon>
        <taxon>Bacillati</taxon>
        <taxon>Bacillota</taxon>
        <taxon>Clostridia</taxon>
        <taxon>Eubacteriales</taxon>
        <taxon>Clostridiaceae</taxon>
        <taxon>Clostridium</taxon>
    </lineage>
</organism>
<dbReference type="AlphaFoldDB" id="A0A6N3EZ08"/>
<dbReference type="SUPFAM" id="SSF88723">
    <property type="entry name" value="PIN domain-like"/>
    <property type="match status" value="1"/>
</dbReference>
<evidence type="ECO:0000313" key="2">
    <source>
        <dbReference type="EMBL" id="VYU45014.1"/>
    </source>
</evidence>
<dbReference type="PANTHER" id="PTHR42646:SF2">
    <property type="entry name" value="5'-3' EXONUCLEASE FAMILY PROTEIN"/>
    <property type="match status" value="1"/>
</dbReference>
<protein>
    <submittedName>
        <fullName evidence="2">DNA polymerase I</fullName>
    </submittedName>
</protein>
<dbReference type="Gene3D" id="3.40.50.1010">
    <property type="entry name" value="5'-nuclease"/>
    <property type="match status" value="1"/>
</dbReference>
<dbReference type="InterPro" id="IPR020046">
    <property type="entry name" value="5-3_exonucl_a-hlix_arch_N"/>
</dbReference>
<name>A0A6N3EZ08_9CLOT</name>